<dbReference type="InterPro" id="IPR050951">
    <property type="entry name" value="Retrovirus_Pol_polyprotein"/>
</dbReference>
<evidence type="ECO:0000259" key="1">
    <source>
        <dbReference type="Pfam" id="PF17921"/>
    </source>
</evidence>
<dbReference type="Gene3D" id="3.30.420.10">
    <property type="entry name" value="Ribonuclease H-like superfamily/Ribonuclease H"/>
    <property type="match status" value="1"/>
</dbReference>
<accession>A0A0B2QHC2</accession>
<dbReference type="Gene3D" id="1.10.340.70">
    <property type="match status" value="1"/>
</dbReference>
<dbReference type="GO" id="GO:0003676">
    <property type="term" value="F:nucleic acid binding"/>
    <property type="evidence" value="ECO:0007669"/>
    <property type="project" value="InterPro"/>
</dbReference>
<feature type="non-terminal residue" evidence="2">
    <location>
        <position position="1"/>
    </location>
</feature>
<dbReference type="SUPFAM" id="SSF53098">
    <property type="entry name" value="Ribonuclease H-like"/>
    <property type="match status" value="1"/>
</dbReference>
<dbReference type="Pfam" id="PF17921">
    <property type="entry name" value="Integrase_H2C2"/>
    <property type="match status" value="1"/>
</dbReference>
<protein>
    <recommendedName>
        <fullName evidence="1">Integrase zinc-binding domain-containing protein</fullName>
    </recommendedName>
</protein>
<sequence>SLKQLLQQRISTAKQQNWAAKLLGYDFEYVYKQGKLNRGADALSRMHEGMELRSITSFLQWDQTQLMKEEVQNDEELQKVIAELSHDPVSRPGYVYKQGVLLYDGRLVLSRHSAMIPTLLKEFHSTPQGGHSGFYKTYRRLAANVYWVGMKGVVQEFVRSCDVLSKYCHFIPLKHPYTARSLAEIFSKEVIKLHGIPMSIVSDRDPIFMKTYLRCFISDQPKTWMSWLHWAEYWFNTSFHTTTEYTPFE</sequence>
<proteinExistence type="predicted"/>
<reference evidence="2" key="1">
    <citation type="submission" date="2014-07" db="EMBL/GenBank/DDBJ databases">
        <title>Identification of a novel salt tolerance gene in wild soybean by whole-genome sequencing.</title>
        <authorList>
            <person name="Lam H.-M."/>
            <person name="Qi X."/>
            <person name="Li M.-W."/>
            <person name="Liu X."/>
            <person name="Xie M."/>
            <person name="Ni M."/>
            <person name="Xu X."/>
        </authorList>
    </citation>
    <scope>NUCLEOTIDE SEQUENCE [LARGE SCALE GENOMIC DNA]</scope>
    <source>
        <tissue evidence="2">Root</tissue>
    </source>
</reference>
<dbReference type="EMBL" id="KN658285">
    <property type="protein sequence ID" value="KHN20645.1"/>
    <property type="molecule type" value="Genomic_DNA"/>
</dbReference>
<dbReference type="InterPro" id="IPR041588">
    <property type="entry name" value="Integrase_H2C2"/>
</dbReference>
<dbReference type="PANTHER" id="PTHR37984">
    <property type="entry name" value="PROTEIN CBG26694"/>
    <property type="match status" value="1"/>
</dbReference>
<gene>
    <name evidence="2" type="ORF">glysoja_045117</name>
</gene>
<feature type="non-terminal residue" evidence="2">
    <location>
        <position position="249"/>
    </location>
</feature>
<organism evidence="2">
    <name type="scientific">Glycine soja</name>
    <name type="common">Wild soybean</name>
    <dbReference type="NCBI Taxonomy" id="3848"/>
    <lineage>
        <taxon>Eukaryota</taxon>
        <taxon>Viridiplantae</taxon>
        <taxon>Streptophyta</taxon>
        <taxon>Embryophyta</taxon>
        <taxon>Tracheophyta</taxon>
        <taxon>Spermatophyta</taxon>
        <taxon>Magnoliopsida</taxon>
        <taxon>eudicotyledons</taxon>
        <taxon>Gunneridae</taxon>
        <taxon>Pentapetalae</taxon>
        <taxon>rosids</taxon>
        <taxon>fabids</taxon>
        <taxon>Fabales</taxon>
        <taxon>Fabaceae</taxon>
        <taxon>Papilionoideae</taxon>
        <taxon>50 kb inversion clade</taxon>
        <taxon>NPAAA clade</taxon>
        <taxon>indigoferoid/millettioid clade</taxon>
        <taxon>Phaseoleae</taxon>
        <taxon>Glycine</taxon>
        <taxon>Glycine subgen. Soja</taxon>
    </lineage>
</organism>
<dbReference type="InterPro" id="IPR012337">
    <property type="entry name" value="RNaseH-like_sf"/>
</dbReference>
<evidence type="ECO:0000313" key="2">
    <source>
        <dbReference type="EMBL" id="KHN20645.1"/>
    </source>
</evidence>
<dbReference type="AlphaFoldDB" id="A0A0B2QHC2"/>
<feature type="domain" description="Integrase zinc-binding" evidence="1">
    <location>
        <begin position="113"/>
        <end position="162"/>
    </location>
</feature>
<dbReference type="Proteomes" id="UP000053555">
    <property type="component" value="Unassembled WGS sequence"/>
</dbReference>
<name>A0A0B2QHC2_GLYSO</name>
<dbReference type="PANTHER" id="PTHR37984:SF5">
    <property type="entry name" value="PROTEIN NYNRIN-LIKE"/>
    <property type="match status" value="1"/>
</dbReference>
<dbReference type="InterPro" id="IPR036397">
    <property type="entry name" value="RNaseH_sf"/>
</dbReference>